<organism evidence="1">
    <name type="scientific">Myoviridae sp. ctwVB15</name>
    <dbReference type="NCBI Taxonomy" id="2825208"/>
    <lineage>
        <taxon>Viruses</taxon>
        <taxon>Duplodnaviria</taxon>
        <taxon>Heunggongvirae</taxon>
        <taxon>Uroviricota</taxon>
        <taxon>Caudoviricetes</taxon>
    </lineage>
</organism>
<proteinExistence type="predicted"/>
<dbReference type="Pfam" id="PF22759">
    <property type="entry name" value="E217_GP41"/>
    <property type="match status" value="1"/>
</dbReference>
<dbReference type="EMBL" id="BK016112">
    <property type="protein sequence ID" value="DAF95949.1"/>
    <property type="molecule type" value="Genomic_DNA"/>
</dbReference>
<evidence type="ECO:0000313" key="1">
    <source>
        <dbReference type="EMBL" id="DAF95949.1"/>
    </source>
</evidence>
<accession>A0A8S5UN86</accession>
<reference evidence="1" key="1">
    <citation type="journal article" date="2021" name="Proc. Natl. Acad. Sci. U.S.A.">
        <title>A Catalog of Tens of Thousands of Viruses from Human Metagenomes Reveals Hidden Associations with Chronic Diseases.</title>
        <authorList>
            <person name="Tisza M.J."/>
            <person name="Buck C.B."/>
        </authorList>
    </citation>
    <scope>NUCLEOTIDE SEQUENCE</scope>
    <source>
        <strain evidence="1">CtwVB15</strain>
    </source>
</reference>
<name>A0A8S5UN86_9CAUD</name>
<dbReference type="InterPro" id="IPR054496">
    <property type="entry name" value="E217_GP41"/>
</dbReference>
<sequence>MFSRVQAMRGIDWTIPKRYLRLTLYDGRVVTTNKRVLSNLDDYFKITGDISATVSGAAAEANFTLYGLKLDKMAFLSTSFSTWVVNQIRNEIVLDIGYENNHGIMFNGTITEALPSLDNENYSVKLKCMGSFAETLNSVVSLSFSGITPVSVIVARIAAKLGYLPRVSSSVKLMTVANYSLQNQPITNHLRYLAEIAGIDCFVENDMVVAKKSGEAMALARTYKIDSSNMIGSPIPTNEGARVRVRLDPSIRTGQKVRLVSVKFPQLSGEVFIVQTIGTSFDTRGNDWKNELWLVKEGLYRQ</sequence>
<dbReference type="SUPFAM" id="SSF69279">
    <property type="entry name" value="Phage tail proteins"/>
    <property type="match status" value="1"/>
</dbReference>
<protein>
    <submittedName>
        <fullName evidence="1">Tail protein</fullName>
    </submittedName>
</protein>